<sequence>MIGTSRPTLHVATPPYLLAVFAFIVVASVMVVIWRAPRMERRFVPLSVISLLVFAFVLIVMALVGIYRSTTVASREAGSMPGHRHVGSVRTNPAVASSTAPSGGAGTEAAILADPVTP</sequence>
<accession>A0A4R0YW93</accession>
<feature type="compositionally biased region" description="Polar residues" evidence="1">
    <location>
        <begin position="89"/>
        <end position="101"/>
    </location>
</feature>
<reference evidence="3 4" key="1">
    <citation type="submission" date="2019-02" db="EMBL/GenBank/DDBJ databases">
        <title>Dyella amyloliquefaciens sp. nov., isolated from forest soil.</title>
        <authorList>
            <person name="Gao Z.-H."/>
            <person name="Qiu L.-H."/>
        </authorList>
    </citation>
    <scope>NUCLEOTIDE SEQUENCE [LARGE SCALE GENOMIC DNA]</scope>
    <source>
        <strain evidence="3 4">KACC 12747</strain>
    </source>
</reference>
<dbReference type="Proteomes" id="UP000291822">
    <property type="component" value="Unassembled WGS sequence"/>
</dbReference>
<evidence type="ECO:0000256" key="1">
    <source>
        <dbReference type="SAM" id="MobiDB-lite"/>
    </source>
</evidence>
<dbReference type="EMBL" id="SJTG01000001">
    <property type="protein sequence ID" value="TCI12801.1"/>
    <property type="molecule type" value="Genomic_DNA"/>
</dbReference>
<name>A0A4R0YW93_9GAMM</name>
<feature type="region of interest" description="Disordered" evidence="1">
    <location>
        <begin position="77"/>
        <end position="118"/>
    </location>
</feature>
<dbReference type="RefSeq" id="WP_131150420.1">
    <property type="nucleotide sequence ID" value="NZ_SJTG01000001.1"/>
</dbReference>
<evidence type="ECO:0000256" key="2">
    <source>
        <dbReference type="SAM" id="Phobius"/>
    </source>
</evidence>
<feature type="transmembrane region" description="Helical" evidence="2">
    <location>
        <begin position="46"/>
        <end position="67"/>
    </location>
</feature>
<organism evidence="3 4">
    <name type="scientific">Dyella soli</name>
    <dbReference type="NCBI Taxonomy" id="522319"/>
    <lineage>
        <taxon>Bacteria</taxon>
        <taxon>Pseudomonadati</taxon>
        <taxon>Pseudomonadota</taxon>
        <taxon>Gammaproteobacteria</taxon>
        <taxon>Lysobacterales</taxon>
        <taxon>Rhodanobacteraceae</taxon>
        <taxon>Dyella</taxon>
    </lineage>
</organism>
<keyword evidence="2" id="KW-0472">Membrane</keyword>
<gene>
    <name evidence="3" type="ORF">EZM97_05575</name>
</gene>
<evidence type="ECO:0000313" key="4">
    <source>
        <dbReference type="Proteomes" id="UP000291822"/>
    </source>
</evidence>
<feature type="transmembrane region" description="Helical" evidence="2">
    <location>
        <begin position="16"/>
        <end position="34"/>
    </location>
</feature>
<keyword evidence="4" id="KW-1185">Reference proteome</keyword>
<keyword evidence="2" id="KW-1133">Transmembrane helix</keyword>
<dbReference type="AlphaFoldDB" id="A0A4R0YW93"/>
<protein>
    <submittedName>
        <fullName evidence="3">Uncharacterized protein</fullName>
    </submittedName>
</protein>
<keyword evidence="2" id="KW-0812">Transmembrane</keyword>
<evidence type="ECO:0000313" key="3">
    <source>
        <dbReference type="EMBL" id="TCI12801.1"/>
    </source>
</evidence>
<comment type="caution">
    <text evidence="3">The sequence shown here is derived from an EMBL/GenBank/DDBJ whole genome shotgun (WGS) entry which is preliminary data.</text>
</comment>
<proteinExistence type="predicted"/>